<dbReference type="RefSeq" id="XP_013355435.1">
    <property type="nucleotide sequence ID" value="XM_013499981.1"/>
</dbReference>
<dbReference type="OrthoDB" id="346258at2759"/>
<name>U6K497_9EIME</name>
<evidence type="ECO:0000313" key="5">
    <source>
        <dbReference type="Proteomes" id="UP000030744"/>
    </source>
</evidence>
<evidence type="ECO:0000256" key="1">
    <source>
        <dbReference type="SAM" id="MobiDB-lite"/>
    </source>
</evidence>
<dbReference type="GeneID" id="25381035"/>
<feature type="chain" id="PRO_5007731639" evidence="2">
    <location>
        <begin position="23"/>
        <end position="152"/>
    </location>
</feature>
<proteinExistence type="predicted"/>
<keyword evidence="2" id="KW-0732">Signal</keyword>
<feature type="signal peptide" evidence="2">
    <location>
        <begin position="1"/>
        <end position="22"/>
    </location>
</feature>
<organism evidence="3 5">
    <name type="scientific">Eimeria mitis</name>
    <dbReference type="NCBI Taxonomy" id="44415"/>
    <lineage>
        <taxon>Eukaryota</taxon>
        <taxon>Sar</taxon>
        <taxon>Alveolata</taxon>
        <taxon>Apicomplexa</taxon>
        <taxon>Conoidasida</taxon>
        <taxon>Coccidia</taxon>
        <taxon>Eucoccidiorida</taxon>
        <taxon>Eimeriorina</taxon>
        <taxon>Eimeriidae</taxon>
        <taxon>Eimeria</taxon>
    </lineage>
</organism>
<dbReference type="Proteomes" id="UP000030744">
    <property type="component" value="Unassembled WGS sequence"/>
</dbReference>
<dbReference type="RefSeq" id="XP_013353722.1">
    <property type="nucleotide sequence ID" value="XM_013498268.1"/>
</dbReference>
<evidence type="ECO:0000313" key="3">
    <source>
        <dbReference type="EMBL" id="CDJ31157.1"/>
    </source>
</evidence>
<dbReference type="VEuPathDB" id="ToxoDB:EMH_0064560"/>
<dbReference type="VEuPathDB" id="ToxoDB:EMH_0078320"/>
<dbReference type="EMBL" id="HG684617">
    <property type="protein sequence ID" value="CDJ32871.1"/>
    <property type="molecule type" value="Genomic_DNA"/>
</dbReference>
<feature type="compositionally biased region" description="Basic and acidic residues" evidence="1">
    <location>
        <begin position="105"/>
        <end position="115"/>
    </location>
</feature>
<dbReference type="AlphaFoldDB" id="U6K497"/>
<protein>
    <submittedName>
        <fullName evidence="3">Uncharacterized protein</fullName>
    </submittedName>
</protein>
<feature type="region of interest" description="Disordered" evidence="1">
    <location>
        <begin position="49"/>
        <end position="152"/>
    </location>
</feature>
<evidence type="ECO:0000256" key="2">
    <source>
        <dbReference type="SAM" id="SignalP"/>
    </source>
</evidence>
<sequence>MDFLFRFLSLIAVIIFGTGASTQRHFSIIRVACIAVDVLVPLLTSGEEVQMANPDPKPPASGAGEHHETQQQTPPHPAEQQSNQQPPEEPSATNSAAQVRDEEDANRAALEDLRQHGTQMTKAERKQAEDYLRAKYGATDPQEPADTADEAR</sequence>
<reference evidence="3" key="2">
    <citation type="submission" date="2013-10" db="EMBL/GenBank/DDBJ databases">
        <authorList>
            <person name="Aslett M."/>
        </authorList>
    </citation>
    <scope>NUCLEOTIDE SEQUENCE [LARGE SCALE GENOMIC DNA]</scope>
    <source>
        <strain evidence="3">Houghton</strain>
    </source>
</reference>
<evidence type="ECO:0000313" key="4">
    <source>
        <dbReference type="EMBL" id="CDJ32871.1"/>
    </source>
</evidence>
<dbReference type="EMBL" id="HG683063">
    <property type="protein sequence ID" value="CDJ31157.1"/>
    <property type="molecule type" value="Genomic_DNA"/>
</dbReference>
<feature type="compositionally biased region" description="Basic and acidic residues" evidence="1">
    <location>
        <begin position="122"/>
        <end position="133"/>
    </location>
</feature>
<reference evidence="3" key="1">
    <citation type="submission" date="2013-10" db="EMBL/GenBank/DDBJ databases">
        <title>Genomic analysis of the causative agents of coccidiosis in chickens.</title>
        <authorList>
            <person name="Reid A.J."/>
            <person name="Blake D."/>
            <person name="Billington K."/>
            <person name="Browne H."/>
            <person name="Dunn M."/>
            <person name="Hung S."/>
            <person name="Kawahara F."/>
            <person name="Miranda-Saavedra D."/>
            <person name="Mourier T."/>
            <person name="Nagra H."/>
            <person name="Otto T.D."/>
            <person name="Rawlings N."/>
            <person name="Sanchez A."/>
            <person name="Sanders M."/>
            <person name="Subramaniam C."/>
            <person name="Tay Y."/>
            <person name="Dear P."/>
            <person name="Doerig C."/>
            <person name="Gruber A."/>
            <person name="Parkinson J."/>
            <person name="Shirley M."/>
            <person name="Wan K.L."/>
            <person name="Berriman M."/>
            <person name="Tomley F."/>
            <person name="Pain A."/>
        </authorList>
    </citation>
    <scope>NUCLEOTIDE SEQUENCE [LARGE SCALE GENOMIC DNA]</scope>
    <source>
        <strain evidence="3">Houghton</strain>
    </source>
</reference>
<keyword evidence="5" id="KW-1185">Reference proteome</keyword>
<feature type="compositionally biased region" description="Low complexity" evidence="1">
    <location>
        <begin position="78"/>
        <end position="92"/>
    </location>
</feature>
<dbReference type="GeneID" id="25382276"/>
<gene>
    <name evidence="3" type="ORF">EMH_0064560</name>
    <name evidence="4" type="ORF">EMH_0078320</name>
</gene>
<accession>U6K497</accession>